<dbReference type="EMBL" id="NIPK01000021">
    <property type="protein sequence ID" value="RIZ51669.1"/>
    <property type="molecule type" value="Genomic_DNA"/>
</dbReference>
<name>A0A2A4GSM8_9STAP</name>
<dbReference type="SUPFAM" id="SSF47336">
    <property type="entry name" value="ACP-like"/>
    <property type="match status" value="1"/>
</dbReference>
<dbReference type="GO" id="GO:0005737">
    <property type="term" value="C:cytoplasm"/>
    <property type="evidence" value="ECO:0007669"/>
    <property type="project" value="UniProtKB-SubCell"/>
</dbReference>
<dbReference type="GO" id="GO:0070395">
    <property type="term" value="P:lipoteichoic acid biosynthetic process"/>
    <property type="evidence" value="ECO:0007669"/>
    <property type="project" value="UniProtKB-UniRule"/>
</dbReference>
<dbReference type="GO" id="GO:0016874">
    <property type="term" value="F:ligase activity"/>
    <property type="evidence" value="ECO:0007669"/>
    <property type="project" value="UniProtKB-KW"/>
</dbReference>
<evidence type="ECO:0000313" key="7">
    <source>
        <dbReference type="EMBL" id="PCF48228.1"/>
    </source>
</evidence>
<dbReference type="EMBL" id="MWUR01000017">
    <property type="protein sequence ID" value="PCF48228.1"/>
    <property type="molecule type" value="Genomic_DNA"/>
</dbReference>
<keyword evidence="4 5" id="KW-0961">Cell wall biogenesis/degradation</keyword>
<evidence type="ECO:0000256" key="1">
    <source>
        <dbReference type="ARBA" id="ARBA00022450"/>
    </source>
</evidence>
<dbReference type="InterPro" id="IPR003230">
    <property type="entry name" value="DltC"/>
</dbReference>
<reference evidence="11 12" key="1">
    <citation type="journal article" date="2017" name="PLoS ONE">
        <title>Development of a real-time PCR for detection of Staphylococcus pseudintermedius using a novel automated comparison of whole-genome sequences.</title>
        <authorList>
            <person name="Verstappen K.M."/>
            <person name="Huijbregts L."/>
            <person name="Spaninks M."/>
            <person name="Wagenaar J.A."/>
            <person name="Fluit A.C."/>
            <person name="Duim B."/>
        </authorList>
    </citation>
    <scope>NUCLEOTIDE SEQUENCE [LARGE SCALE GENOMIC DNA]</scope>
    <source>
        <strain evidence="7 11">15S02591-1</strain>
        <strain evidence="8 12">215070706401-1</strain>
    </source>
</reference>
<keyword evidence="1 5" id="KW-0596">Phosphopantetheine</keyword>
<accession>A0A2A4GSM8</accession>
<keyword evidence="2 5" id="KW-0963">Cytoplasm</keyword>
<feature type="modified residue" description="O-(pantetheine 4'-phosphoryl)serine" evidence="5">
    <location>
        <position position="36"/>
    </location>
</feature>
<dbReference type="Proteomes" id="UP000675994">
    <property type="component" value="Chromosome"/>
</dbReference>
<evidence type="ECO:0000313" key="13">
    <source>
        <dbReference type="Proteomes" id="UP000266198"/>
    </source>
</evidence>
<dbReference type="NCBIfam" id="TIGR01688">
    <property type="entry name" value="dltC"/>
    <property type="match status" value="1"/>
</dbReference>
<evidence type="ECO:0000256" key="5">
    <source>
        <dbReference type="HAMAP-Rule" id="MF_00565"/>
    </source>
</evidence>
<feature type="domain" description="Carrier" evidence="6">
    <location>
        <begin position="1"/>
        <end position="78"/>
    </location>
</feature>
<keyword evidence="3 5" id="KW-0597">Phosphoprotein</keyword>
<sequence length="78" mass="8963">MEFNEKVLDIIAEVADDDIVKSNPDIHIFDEGIMDSMQSVQLLVAFQDELDIEVPIMDFNREDWGTPNQIINELAKLK</sequence>
<evidence type="ECO:0000313" key="12">
    <source>
        <dbReference type="Proteomes" id="UP000218335"/>
    </source>
</evidence>
<dbReference type="RefSeq" id="WP_019167122.1">
    <property type="nucleotide sequence ID" value="NZ_CP063367.1"/>
</dbReference>
<evidence type="ECO:0000313" key="10">
    <source>
        <dbReference type="EMBL" id="RIZ51669.1"/>
    </source>
</evidence>
<organism evidence="8 12">
    <name type="scientific">Staphylococcus delphini</name>
    <dbReference type="NCBI Taxonomy" id="53344"/>
    <lineage>
        <taxon>Bacteria</taxon>
        <taxon>Bacillati</taxon>
        <taxon>Bacillota</taxon>
        <taxon>Bacilli</taxon>
        <taxon>Bacillales</taxon>
        <taxon>Staphylococcaceae</taxon>
        <taxon>Staphylococcus</taxon>
        <taxon>Staphylococcus intermedius group</taxon>
    </lineage>
</organism>
<comment type="PTM">
    <text evidence="5">4'-phosphopantetheine is transferred from CoA to a specific serine of apo-DCP.</text>
</comment>
<evidence type="ECO:0000259" key="6">
    <source>
        <dbReference type="PROSITE" id="PS50075"/>
    </source>
</evidence>
<dbReference type="Proteomes" id="UP000266198">
    <property type="component" value="Unassembled WGS sequence"/>
</dbReference>
<dbReference type="GO" id="GO:0071555">
    <property type="term" value="P:cell wall organization"/>
    <property type="evidence" value="ECO:0007669"/>
    <property type="project" value="UniProtKB-KW"/>
</dbReference>
<dbReference type="Proteomes" id="UP000217473">
    <property type="component" value="Unassembled WGS sequence"/>
</dbReference>
<gene>
    <name evidence="5 9" type="primary">dltC</name>
    <name evidence="7" type="ORF">B5C07_10945</name>
    <name evidence="8" type="ORF">B5C08_03970</name>
    <name evidence="10" type="ORF">CDL68_09700</name>
    <name evidence="9" type="ORF">IPU22_09655</name>
</gene>
<keyword evidence="8" id="KW-0436">Ligase</keyword>
<evidence type="ECO:0000313" key="9">
    <source>
        <dbReference type="EMBL" id="QUM68829.1"/>
    </source>
</evidence>
<dbReference type="EMBL" id="MWUU01000004">
    <property type="protein sequence ID" value="PCF56096.1"/>
    <property type="molecule type" value="Genomic_DNA"/>
</dbReference>
<dbReference type="UniPathway" id="UPA00556"/>
<proteinExistence type="inferred from homology"/>
<dbReference type="Proteomes" id="UP000218335">
    <property type="component" value="Unassembled WGS sequence"/>
</dbReference>
<evidence type="ECO:0000256" key="4">
    <source>
        <dbReference type="ARBA" id="ARBA00023316"/>
    </source>
</evidence>
<dbReference type="PROSITE" id="PS50075">
    <property type="entry name" value="CARRIER"/>
    <property type="match status" value="1"/>
</dbReference>
<dbReference type="Pfam" id="PF00550">
    <property type="entry name" value="PP-binding"/>
    <property type="match status" value="1"/>
</dbReference>
<comment type="function">
    <text evidence="5">Carrier protein involved in the D-alanylation of lipoteichoic acid (LTA). The loading of thioester-linked D-alanine onto DltC is catalyzed by D-alanine--D-alanyl carrier protein ligase DltA. The DltC-carried D-alanyl group is further transferred to cell membrane phosphatidylglycerol (PG) by forming an ester bond, probably catalyzed by DltD. D-alanylation of LTA plays an important role in modulating the properties of the cell wall in Gram-positive bacteria, influencing the net charge of the cell wall.</text>
</comment>
<protein>
    <recommendedName>
        <fullName evidence="5">D-alanyl carrier protein</fullName>
        <shortName evidence="5">DCP</shortName>
    </recommendedName>
    <alternativeName>
        <fullName evidence="5">D-alanine--poly(phosphoribitol) ligase subunit 2</fullName>
    </alternativeName>
</protein>
<dbReference type="GO" id="GO:0036370">
    <property type="term" value="F:D-alanyl carrier activity"/>
    <property type="evidence" value="ECO:0007669"/>
    <property type="project" value="UniProtKB-UniRule"/>
</dbReference>
<dbReference type="InterPro" id="IPR036736">
    <property type="entry name" value="ACP-like_sf"/>
</dbReference>
<dbReference type="Gene3D" id="1.10.1200.10">
    <property type="entry name" value="ACP-like"/>
    <property type="match status" value="1"/>
</dbReference>
<evidence type="ECO:0000313" key="11">
    <source>
        <dbReference type="Proteomes" id="UP000217473"/>
    </source>
</evidence>
<keyword evidence="13" id="KW-1185">Reference proteome</keyword>
<reference evidence="10 13" key="2">
    <citation type="submission" date="2017-06" db="EMBL/GenBank/DDBJ databases">
        <title>Identification of a new gene, sdsY, involved in staphylococcal internalization in non-professional phagocytic cells (NPPCs).</title>
        <authorList>
            <person name="Maali Y."/>
            <person name="Martins-Simoes P."/>
            <person name="Trouillet-Assant S."/>
            <person name="Laurent F."/>
            <person name="Diot A."/>
            <person name="Verhoeven P."/>
            <person name="Bouvard D."/>
            <person name="Vandenesch F."/>
            <person name="Bes M."/>
        </authorList>
    </citation>
    <scope>NUCLEOTIDE SEQUENCE [LARGE SCALE GENOMIC DNA]</scope>
    <source>
        <strain evidence="10 13">Heidy</strain>
    </source>
</reference>
<dbReference type="EMBL" id="CP063367">
    <property type="protein sequence ID" value="QUM68829.1"/>
    <property type="molecule type" value="Genomic_DNA"/>
</dbReference>
<reference evidence="9" key="3">
    <citation type="journal article" date="2021" name="Front. Microbiol.">
        <title>Presence and Characterization of a Novel cfr-Carrying Tn558 Transposon Derivative in Staphylococcus delphini Isolated From Retail Food.</title>
        <authorList>
            <person name="Zhang F."/>
            <person name="Wu S."/>
            <person name="Huang J."/>
            <person name="Yang R."/>
            <person name="Zhang J."/>
            <person name="Lei T."/>
            <person name="Dai J."/>
            <person name="Ding Y."/>
            <person name="Xue L."/>
            <person name="Wang J."/>
            <person name="Chen M."/>
            <person name="Wu Q."/>
        </authorList>
    </citation>
    <scope>NUCLEOTIDE SEQUENCE</scope>
    <source>
        <strain evidence="9">2794-1</strain>
    </source>
</reference>
<evidence type="ECO:0000256" key="2">
    <source>
        <dbReference type="ARBA" id="ARBA00022490"/>
    </source>
</evidence>
<dbReference type="InterPro" id="IPR009081">
    <property type="entry name" value="PP-bd_ACP"/>
</dbReference>
<dbReference type="GeneID" id="77325523"/>
<dbReference type="HAMAP" id="MF_00565">
    <property type="entry name" value="DltC"/>
    <property type="match status" value="1"/>
</dbReference>
<comment type="pathway">
    <text evidence="5">Cell wall biogenesis; lipoteichoic acid biosynthesis.</text>
</comment>
<dbReference type="NCBIfam" id="NF003464">
    <property type="entry name" value="PRK05087.1"/>
    <property type="match status" value="1"/>
</dbReference>
<dbReference type="AlphaFoldDB" id="A0A2A4GSM8"/>
<evidence type="ECO:0000313" key="8">
    <source>
        <dbReference type="EMBL" id="PCF56096.1"/>
    </source>
</evidence>
<comment type="similarity">
    <text evidence="5">Belongs to the DltC family.</text>
</comment>
<evidence type="ECO:0000256" key="3">
    <source>
        <dbReference type="ARBA" id="ARBA00022553"/>
    </source>
</evidence>
<comment type="subcellular location">
    <subcellularLocation>
        <location evidence="5">Cytoplasm</location>
    </subcellularLocation>
</comment>